<dbReference type="Proteomes" id="UP001059596">
    <property type="component" value="Unassembled WGS sequence"/>
</dbReference>
<comment type="caution">
    <text evidence="1">The sequence shown here is derived from an EMBL/GenBank/DDBJ whole genome shotgun (WGS) entry which is preliminary data.</text>
</comment>
<organism evidence="1 2">
    <name type="scientific">Drosophila gunungcola</name>
    <name type="common">fruit fly</name>
    <dbReference type="NCBI Taxonomy" id="103775"/>
    <lineage>
        <taxon>Eukaryota</taxon>
        <taxon>Metazoa</taxon>
        <taxon>Ecdysozoa</taxon>
        <taxon>Arthropoda</taxon>
        <taxon>Hexapoda</taxon>
        <taxon>Insecta</taxon>
        <taxon>Pterygota</taxon>
        <taxon>Neoptera</taxon>
        <taxon>Endopterygota</taxon>
        <taxon>Diptera</taxon>
        <taxon>Brachycera</taxon>
        <taxon>Muscomorpha</taxon>
        <taxon>Ephydroidea</taxon>
        <taxon>Drosophilidae</taxon>
        <taxon>Drosophila</taxon>
        <taxon>Sophophora</taxon>
    </lineage>
</organism>
<evidence type="ECO:0000313" key="1">
    <source>
        <dbReference type="EMBL" id="KAI8035041.1"/>
    </source>
</evidence>
<reference evidence="1" key="1">
    <citation type="journal article" date="2023" name="Genome Biol. Evol.">
        <title>Long-read-based Genome Assembly of Drosophila gunungcola Reveals Fewer Chemosensory Genes in Flower-breeding Species.</title>
        <authorList>
            <person name="Negi A."/>
            <person name="Liao B.Y."/>
            <person name="Yeh S.D."/>
        </authorList>
    </citation>
    <scope>NUCLEOTIDE SEQUENCE</scope>
    <source>
        <strain evidence="1">Sukarami</strain>
    </source>
</reference>
<keyword evidence="2" id="KW-1185">Reference proteome</keyword>
<evidence type="ECO:0000313" key="2">
    <source>
        <dbReference type="Proteomes" id="UP001059596"/>
    </source>
</evidence>
<protein>
    <submittedName>
        <fullName evidence="1">Uncharacterized protein</fullName>
    </submittedName>
</protein>
<gene>
    <name evidence="1" type="ORF">M5D96_012134</name>
</gene>
<dbReference type="EMBL" id="JAMKOV010000050">
    <property type="protein sequence ID" value="KAI8035041.1"/>
    <property type="molecule type" value="Genomic_DNA"/>
</dbReference>
<accession>A0A9P9YDQ3</accession>
<dbReference type="AlphaFoldDB" id="A0A9P9YDQ3"/>
<name>A0A9P9YDQ3_9MUSC</name>
<sequence length="88" mass="10286">MSGDVAVENCMCVRVPLFGRSFLNLFQPIREQFPISCRHRSLAVLLLLRLTHCCSFRVNFPTRHLLGLIFTTWWANRHEIITNCRPKS</sequence>
<proteinExistence type="predicted"/>